<dbReference type="RefSeq" id="WP_047821147.1">
    <property type="nucleotide sequence ID" value="NZ_CP011770.1"/>
</dbReference>
<dbReference type="CDD" id="cd04301">
    <property type="entry name" value="NAT_SF"/>
    <property type="match status" value="1"/>
</dbReference>
<dbReference type="Gene3D" id="3.40.630.30">
    <property type="match status" value="1"/>
</dbReference>
<sequence>MPIEIVPLTPERRGLFLDLFDGEGFADNPGWADCYCRFYHYDHDGGGWDRQSGADNRAAACDMIAAQTMQGWLALDDGGAVGWLNAARKDAYCAFRGADVPGKAADETGMIACFLVAPSARGKGVARALMDRALAAFRDSGLKWAEAKPSKSADTPAGNYHGPLAMYLKAGFRQDGDFSEYQHLVRLAL</sequence>
<organism evidence="1 2">
    <name type="scientific">Croceicoccus naphthovorans</name>
    <dbReference type="NCBI Taxonomy" id="1348774"/>
    <lineage>
        <taxon>Bacteria</taxon>
        <taxon>Pseudomonadati</taxon>
        <taxon>Pseudomonadota</taxon>
        <taxon>Alphaproteobacteria</taxon>
        <taxon>Sphingomonadales</taxon>
        <taxon>Erythrobacteraceae</taxon>
        <taxon>Croceicoccus</taxon>
    </lineage>
</organism>
<dbReference type="PROSITE" id="PS51186">
    <property type="entry name" value="GNAT"/>
    <property type="match status" value="1"/>
</dbReference>
<name>A0A0G3XH05_9SPHN</name>
<keyword evidence="2" id="KW-1185">Reference proteome</keyword>
<dbReference type="KEGG" id="cna:AB433_11725"/>
<dbReference type="SUPFAM" id="SSF55729">
    <property type="entry name" value="Acyl-CoA N-acyltransferases (Nat)"/>
    <property type="match status" value="1"/>
</dbReference>
<dbReference type="EMBL" id="CP011770">
    <property type="protein sequence ID" value="AKM10482.1"/>
    <property type="molecule type" value="Genomic_DNA"/>
</dbReference>
<dbReference type="InterPro" id="IPR000182">
    <property type="entry name" value="GNAT_dom"/>
</dbReference>
<dbReference type="Pfam" id="PF00583">
    <property type="entry name" value="Acetyltransf_1"/>
    <property type="match status" value="1"/>
</dbReference>
<dbReference type="PATRIC" id="fig|1348774.3.peg.2467"/>
<dbReference type="Proteomes" id="UP000035287">
    <property type="component" value="Chromosome"/>
</dbReference>
<proteinExistence type="predicted"/>
<dbReference type="STRING" id="1348774.AB433_11725"/>
<evidence type="ECO:0000313" key="1">
    <source>
        <dbReference type="EMBL" id="AKM10482.1"/>
    </source>
</evidence>
<dbReference type="InterPro" id="IPR016181">
    <property type="entry name" value="Acyl_CoA_acyltransferase"/>
</dbReference>
<dbReference type="OrthoDB" id="8894819at2"/>
<dbReference type="AlphaFoldDB" id="A0A0G3XH05"/>
<accession>A0A0G3XH05</accession>
<protein>
    <submittedName>
        <fullName evidence="1">Uncharacterized protein</fullName>
    </submittedName>
</protein>
<gene>
    <name evidence="1" type="ORF">AB433_11725</name>
</gene>
<reference evidence="1 2" key="1">
    <citation type="submission" date="2015-06" db="EMBL/GenBank/DDBJ databases">
        <authorList>
            <person name="Zeng Y."/>
            <person name="Huang Y."/>
        </authorList>
    </citation>
    <scope>NUCLEOTIDE SEQUENCE [LARGE SCALE GENOMIC DNA]</scope>
    <source>
        <strain evidence="1 2">PQ-2</strain>
    </source>
</reference>
<dbReference type="GO" id="GO:0016747">
    <property type="term" value="F:acyltransferase activity, transferring groups other than amino-acyl groups"/>
    <property type="evidence" value="ECO:0007669"/>
    <property type="project" value="InterPro"/>
</dbReference>
<evidence type="ECO:0000313" key="2">
    <source>
        <dbReference type="Proteomes" id="UP000035287"/>
    </source>
</evidence>